<accession>A0AAD5S5P7</accession>
<evidence type="ECO:0000256" key="2">
    <source>
        <dbReference type="SAM" id="MobiDB-lite"/>
    </source>
</evidence>
<dbReference type="InterPro" id="IPR029063">
    <property type="entry name" value="SAM-dependent_MTases_sf"/>
</dbReference>
<proteinExistence type="inferred from homology"/>
<dbReference type="PANTHER" id="PTHR43591:SF105">
    <property type="entry name" value="METHYLTRANSFERASE DOMAIN-CONTAINING PROTEIN-RELATED"/>
    <property type="match status" value="1"/>
</dbReference>
<evidence type="ECO:0000313" key="3">
    <source>
        <dbReference type="EMBL" id="KAJ2906685.1"/>
    </source>
</evidence>
<feature type="compositionally biased region" description="Basic and acidic residues" evidence="2">
    <location>
        <begin position="117"/>
        <end position="127"/>
    </location>
</feature>
<evidence type="ECO:0000313" key="4">
    <source>
        <dbReference type="Proteomes" id="UP001201980"/>
    </source>
</evidence>
<dbReference type="Gene3D" id="3.40.50.150">
    <property type="entry name" value="Vaccinia Virus protein VP39"/>
    <property type="match status" value="1"/>
</dbReference>
<feature type="compositionally biased region" description="Basic residues" evidence="2">
    <location>
        <begin position="1"/>
        <end position="16"/>
    </location>
</feature>
<gene>
    <name evidence="3" type="ORF">MKZ38_000421</name>
</gene>
<dbReference type="GO" id="GO:0008168">
    <property type="term" value="F:methyltransferase activity"/>
    <property type="evidence" value="ECO:0007669"/>
    <property type="project" value="TreeGrafter"/>
</dbReference>
<dbReference type="EMBL" id="JAKWBI020000010">
    <property type="protein sequence ID" value="KAJ2906685.1"/>
    <property type="molecule type" value="Genomic_DNA"/>
</dbReference>
<dbReference type="SUPFAM" id="SSF53335">
    <property type="entry name" value="S-adenosyl-L-methionine-dependent methyltransferases"/>
    <property type="match status" value="1"/>
</dbReference>
<keyword evidence="4" id="KW-1185">Reference proteome</keyword>
<dbReference type="PANTHER" id="PTHR43591">
    <property type="entry name" value="METHYLTRANSFERASE"/>
    <property type="match status" value="1"/>
</dbReference>
<protein>
    <recommendedName>
        <fullName evidence="5">Methyltransferase</fullName>
    </recommendedName>
</protein>
<organism evidence="3 4">
    <name type="scientific">Zalerion maritima</name>
    <dbReference type="NCBI Taxonomy" id="339359"/>
    <lineage>
        <taxon>Eukaryota</taxon>
        <taxon>Fungi</taxon>
        <taxon>Dikarya</taxon>
        <taxon>Ascomycota</taxon>
        <taxon>Pezizomycotina</taxon>
        <taxon>Sordariomycetes</taxon>
        <taxon>Lulworthiomycetidae</taxon>
        <taxon>Lulworthiales</taxon>
        <taxon>Lulworthiaceae</taxon>
        <taxon>Zalerion</taxon>
    </lineage>
</organism>
<dbReference type="CDD" id="cd02440">
    <property type="entry name" value="AdoMet_MTases"/>
    <property type="match status" value="1"/>
</dbReference>
<evidence type="ECO:0000256" key="1">
    <source>
        <dbReference type="ARBA" id="ARBA00038158"/>
    </source>
</evidence>
<feature type="compositionally biased region" description="Basic and acidic residues" evidence="2">
    <location>
        <begin position="44"/>
        <end position="58"/>
    </location>
</feature>
<feature type="region of interest" description="Disordered" evidence="2">
    <location>
        <begin position="100"/>
        <end position="178"/>
    </location>
</feature>
<dbReference type="Proteomes" id="UP001201980">
    <property type="component" value="Unassembled WGS sequence"/>
</dbReference>
<dbReference type="Pfam" id="PF13489">
    <property type="entry name" value="Methyltransf_23"/>
    <property type="match status" value="1"/>
</dbReference>
<comment type="caution">
    <text evidence="3">The sequence shown here is derived from an EMBL/GenBank/DDBJ whole genome shotgun (WGS) entry which is preliminary data.</text>
</comment>
<name>A0AAD5S5P7_9PEZI</name>
<dbReference type="AlphaFoldDB" id="A0AAD5S5P7"/>
<comment type="similarity">
    <text evidence="1">Belongs to the methyltransferase superfamily. LaeA methyltransferase family.</text>
</comment>
<feature type="region of interest" description="Disordered" evidence="2">
    <location>
        <begin position="1"/>
        <end position="86"/>
    </location>
</feature>
<reference evidence="3" key="1">
    <citation type="submission" date="2022-07" db="EMBL/GenBank/DDBJ databases">
        <title>Draft genome sequence of Zalerion maritima ATCC 34329, a (micro)plastics degrading marine fungus.</title>
        <authorList>
            <person name="Paco A."/>
            <person name="Goncalves M.F.M."/>
            <person name="Rocha-Santos T.A.P."/>
            <person name="Alves A."/>
        </authorList>
    </citation>
    <scope>NUCLEOTIDE SEQUENCE</scope>
    <source>
        <strain evidence="3">ATCC 34329</strain>
    </source>
</reference>
<evidence type="ECO:0008006" key="5">
    <source>
        <dbReference type="Google" id="ProtNLM"/>
    </source>
</evidence>
<sequence>MGGKKRRSKKHKHHHPTGIGHGPQSQLHPNGNGILINHLQQQELLDKHHDHDDHEQHSHHSGRNSSPEPDRDQDQEMIDATGEQSGVRLYNHGFRLKEMEDSEQHEVADTLSPLPEIKPEPPLHQDMDLDFAPVNTKSLPPEPRGSQSLPLDSHIPDLLAAEPPEPDDGSIYTPSHYPSISPRFKTERPFDSNTVTSSRSLWAEDLDYFWENGRRYCGNYFMPNDEEEQDRLRIIHQVYLSVFDLELTTVPLDDPTYILDIGTGTGEWAIGMGEEYENCEVVGTDISAIQPSAVPHNVFFEIDDAELEWTRPENCADLIHMRHMAGAFCDWEFIYQQAFNTLKPGGYIELLDFDDHKGLRNFFSFFPPDSEIISLTRDLTQASVMSGKPRGVTHLDPRCLIDAGFVDVTMSEHAVPLSPAEMSTGKLWLVACLCSLEALTMRLLTKYMGWTADRVRDVCDKVAEELKDVALNDPVRAREVVMKVRILVGRKPEVPEQWTAHSFHENGEAMLPESAEESST</sequence>